<evidence type="ECO:0000313" key="3">
    <source>
        <dbReference type="EMBL" id="GBM93294.1"/>
    </source>
</evidence>
<gene>
    <name evidence="3" type="ORF">AVEN_99985_1</name>
</gene>
<dbReference type="PROSITE" id="PS50157">
    <property type="entry name" value="ZINC_FINGER_C2H2_2"/>
    <property type="match status" value="1"/>
</dbReference>
<dbReference type="GO" id="GO:0003676">
    <property type="term" value="F:nucleic acid binding"/>
    <property type="evidence" value="ECO:0007669"/>
    <property type="project" value="InterPro"/>
</dbReference>
<evidence type="ECO:0000256" key="1">
    <source>
        <dbReference type="PROSITE-ProRule" id="PRU00042"/>
    </source>
</evidence>
<dbReference type="InterPro" id="IPR013087">
    <property type="entry name" value="Znf_C2H2_type"/>
</dbReference>
<accession>A0A4Y2JTL6</accession>
<dbReference type="InterPro" id="IPR036236">
    <property type="entry name" value="Znf_C2H2_sf"/>
</dbReference>
<name>A0A4Y2JTL6_ARAVE</name>
<evidence type="ECO:0000313" key="4">
    <source>
        <dbReference type="Proteomes" id="UP000499080"/>
    </source>
</evidence>
<dbReference type="Gene3D" id="3.30.160.60">
    <property type="entry name" value="Classic Zinc Finger"/>
    <property type="match status" value="1"/>
</dbReference>
<dbReference type="Proteomes" id="UP000499080">
    <property type="component" value="Unassembled WGS sequence"/>
</dbReference>
<protein>
    <recommendedName>
        <fullName evidence="2">C2H2-type domain-containing protein</fullName>
    </recommendedName>
</protein>
<dbReference type="GO" id="GO:0008270">
    <property type="term" value="F:zinc ion binding"/>
    <property type="evidence" value="ECO:0007669"/>
    <property type="project" value="UniProtKB-KW"/>
</dbReference>
<sequence>MLKCRESISSLKYSDTIYAVHTGFPHSKRVANDFCDTFASQIPSRRKSAGQVINDSICPRFFNYVGSSVTNCSCFVNQASQQREKKDVHRNWLHQTDSQFRQQEPNILKDIHRIDYHCEREYSQNICDSGLSSEYLINMNSERRNFNSSQESQCPPFTFQSHQKNEFVQSNPNYHENFRYSQGNFQMNNASLYKQIVPNPGRFPQKQNNIENNFQLNSAEFDLPQSKVDNLDSVSQELGYSRNLLHKNRNFTDSVVSNQHFSIDSSGTLNFRELQPLNKQYQAENIGHTIPETHEWRTSYQEHPQSLDMQQRVPIPPIPGQFSQEICVSKENFHLCPSDFKSRNQDMYYRENAFQIKHHGGYVGPDYTNINNPTLSNQYLANETLLSLNQQFIQENMMVHSSQQFQGNRAISEEFHKTFQKLDGLPKLADTEQSRHIEAACNNQGIQQSMIYTNENLFQGEHHVDYSYPEKTNIKNSTFSNQYLANEEPLPLNQQWLQENVPNHSSHIYIDNRMISKELPETFDVKTCLPRLPDTEHSVYIQTSWNKQSIQQSSTYTGGNSVFCTRNNPTSDMENNPHQVNKPLDFLKNSNLGSRSDDQWDKSPTYGEVNVPFCTTDHQNQETVTKATTSDEQNRQKVNIFNSYARKSSEFLALTFPLSTHDKNTADYSKTSSLESNTIHCSSQQHENWVQCNISTNADRYENLTTLHANESNKFQGYNHLTNSSQEESKYRRNHNLQTECKGRFSKREIFADSQCKSIFSTAKSLFHPQVHCEQRPFTYNMCPGSFKRRSTLEYHIRTHTNERPHQSTRGLFWDGPQNFEHWSDDEDDTSAVTPSPNFHAQNLLFKLNTFNSVFQAELAAIEFAVNWAVKEKVKVNIHIDSLSSISAINSANTRSEFVNKVKSNIFKAKNMVGLSWVKAHKNSWKRIGRPTSQIGHNIR</sequence>
<dbReference type="OrthoDB" id="6497161at2759"/>
<reference evidence="3 4" key="1">
    <citation type="journal article" date="2019" name="Sci. Rep.">
        <title>Orb-weaving spider Araneus ventricosus genome elucidates the spidroin gene catalogue.</title>
        <authorList>
            <person name="Kono N."/>
            <person name="Nakamura H."/>
            <person name="Ohtoshi R."/>
            <person name="Moran D.A.P."/>
            <person name="Shinohara A."/>
            <person name="Yoshida Y."/>
            <person name="Fujiwara M."/>
            <person name="Mori M."/>
            <person name="Tomita M."/>
            <person name="Arakawa K."/>
        </authorList>
    </citation>
    <scope>NUCLEOTIDE SEQUENCE [LARGE SCALE GENOMIC DNA]</scope>
</reference>
<evidence type="ECO:0000259" key="2">
    <source>
        <dbReference type="PROSITE" id="PS50157"/>
    </source>
</evidence>
<dbReference type="AlphaFoldDB" id="A0A4Y2JTL6"/>
<dbReference type="Gene3D" id="3.30.420.10">
    <property type="entry name" value="Ribonuclease H-like superfamily/Ribonuclease H"/>
    <property type="match status" value="1"/>
</dbReference>
<dbReference type="SUPFAM" id="SSF53098">
    <property type="entry name" value="Ribonuclease H-like"/>
    <property type="match status" value="1"/>
</dbReference>
<dbReference type="SUPFAM" id="SSF57667">
    <property type="entry name" value="beta-beta-alpha zinc fingers"/>
    <property type="match status" value="1"/>
</dbReference>
<proteinExistence type="predicted"/>
<organism evidence="3 4">
    <name type="scientific">Araneus ventricosus</name>
    <name type="common">Orbweaver spider</name>
    <name type="synonym">Epeira ventricosa</name>
    <dbReference type="NCBI Taxonomy" id="182803"/>
    <lineage>
        <taxon>Eukaryota</taxon>
        <taxon>Metazoa</taxon>
        <taxon>Ecdysozoa</taxon>
        <taxon>Arthropoda</taxon>
        <taxon>Chelicerata</taxon>
        <taxon>Arachnida</taxon>
        <taxon>Araneae</taxon>
        <taxon>Araneomorphae</taxon>
        <taxon>Entelegynae</taxon>
        <taxon>Araneoidea</taxon>
        <taxon>Araneidae</taxon>
        <taxon>Araneus</taxon>
    </lineage>
</organism>
<keyword evidence="1" id="KW-0862">Zinc</keyword>
<comment type="caution">
    <text evidence="3">The sequence shown here is derived from an EMBL/GenBank/DDBJ whole genome shotgun (WGS) entry which is preliminary data.</text>
</comment>
<feature type="domain" description="C2H2-type" evidence="2">
    <location>
        <begin position="771"/>
        <end position="805"/>
    </location>
</feature>
<dbReference type="InterPro" id="IPR036397">
    <property type="entry name" value="RNaseH_sf"/>
</dbReference>
<dbReference type="InterPro" id="IPR012337">
    <property type="entry name" value="RNaseH-like_sf"/>
</dbReference>
<keyword evidence="1" id="KW-0479">Metal-binding</keyword>
<dbReference type="EMBL" id="BGPR01003863">
    <property type="protein sequence ID" value="GBM93294.1"/>
    <property type="molecule type" value="Genomic_DNA"/>
</dbReference>
<keyword evidence="4" id="KW-1185">Reference proteome</keyword>
<keyword evidence="1" id="KW-0863">Zinc-finger</keyword>